<dbReference type="SUPFAM" id="SSF161098">
    <property type="entry name" value="MetI-like"/>
    <property type="match status" value="2"/>
</dbReference>
<keyword evidence="4 7" id="KW-0812">Transmembrane</keyword>
<feature type="transmembrane region" description="Helical" evidence="7">
    <location>
        <begin position="308"/>
        <end position="330"/>
    </location>
</feature>
<evidence type="ECO:0000256" key="1">
    <source>
        <dbReference type="ARBA" id="ARBA00004651"/>
    </source>
</evidence>
<comment type="similarity">
    <text evidence="7">Belongs to the binding-protein-dependent transport system permease family.</text>
</comment>
<dbReference type="PANTHER" id="PTHR30183:SF2">
    <property type="entry name" value="IRON UTILIZATION PROTEIN"/>
    <property type="match status" value="1"/>
</dbReference>
<keyword evidence="2 7" id="KW-0813">Transport</keyword>
<feature type="transmembrane region" description="Helical" evidence="7">
    <location>
        <begin position="163"/>
        <end position="183"/>
    </location>
</feature>
<keyword evidence="3" id="KW-1003">Cell membrane</keyword>
<name>A0ABT5YHJ2_9PROT</name>
<dbReference type="Gene3D" id="1.10.3720.10">
    <property type="entry name" value="MetI-like"/>
    <property type="match status" value="2"/>
</dbReference>
<protein>
    <submittedName>
        <fullName evidence="9">Iron ABC transporter permease</fullName>
    </submittedName>
</protein>
<proteinExistence type="inferred from homology"/>
<keyword evidence="10" id="KW-1185">Reference proteome</keyword>
<feature type="transmembrane region" description="Helical" evidence="7">
    <location>
        <begin position="26"/>
        <end position="50"/>
    </location>
</feature>
<evidence type="ECO:0000259" key="8">
    <source>
        <dbReference type="PROSITE" id="PS50928"/>
    </source>
</evidence>
<gene>
    <name evidence="9" type="ORF">P2G67_00295</name>
</gene>
<comment type="caution">
    <text evidence="9">The sequence shown here is derived from an EMBL/GenBank/DDBJ whole genome shotgun (WGS) entry which is preliminary data.</text>
</comment>
<dbReference type="InterPro" id="IPR035906">
    <property type="entry name" value="MetI-like_sf"/>
</dbReference>
<dbReference type="InterPro" id="IPR000515">
    <property type="entry name" value="MetI-like"/>
</dbReference>
<dbReference type="PANTHER" id="PTHR30183">
    <property type="entry name" value="MOLYBDENUM TRANSPORT SYSTEM PERMEASE PROTEIN MODB"/>
    <property type="match status" value="1"/>
</dbReference>
<feature type="transmembrane region" description="Helical" evidence="7">
    <location>
        <begin position="70"/>
        <end position="94"/>
    </location>
</feature>
<feature type="transmembrane region" description="Helical" evidence="7">
    <location>
        <begin position="204"/>
        <end position="226"/>
    </location>
</feature>
<feature type="transmembrane region" description="Helical" evidence="7">
    <location>
        <begin position="106"/>
        <end position="126"/>
    </location>
</feature>
<evidence type="ECO:0000256" key="2">
    <source>
        <dbReference type="ARBA" id="ARBA00022448"/>
    </source>
</evidence>
<keyword evidence="6 7" id="KW-0472">Membrane</keyword>
<evidence type="ECO:0000313" key="9">
    <source>
        <dbReference type="EMBL" id="MDF2094408.1"/>
    </source>
</evidence>
<organism evidence="9 10">
    <name type="scientific">Aquibaculum arenosum</name>
    <dbReference type="NCBI Taxonomy" id="3032591"/>
    <lineage>
        <taxon>Bacteria</taxon>
        <taxon>Pseudomonadati</taxon>
        <taxon>Pseudomonadota</taxon>
        <taxon>Alphaproteobacteria</taxon>
        <taxon>Rhodospirillales</taxon>
        <taxon>Rhodovibrionaceae</taxon>
        <taxon>Aquibaculum</taxon>
    </lineage>
</organism>
<evidence type="ECO:0000256" key="4">
    <source>
        <dbReference type="ARBA" id="ARBA00022692"/>
    </source>
</evidence>
<keyword evidence="5 7" id="KW-1133">Transmembrane helix</keyword>
<accession>A0ABT5YHJ2</accession>
<dbReference type="RefSeq" id="WP_275818888.1">
    <property type="nucleotide sequence ID" value="NZ_JARHUD010000001.1"/>
</dbReference>
<feature type="transmembrane region" description="Helical" evidence="7">
    <location>
        <begin position="421"/>
        <end position="442"/>
    </location>
</feature>
<dbReference type="Pfam" id="PF00528">
    <property type="entry name" value="BPD_transp_1"/>
    <property type="match status" value="1"/>
</dbReference>
<feature type="transmembrane region" description="Helical" evidence="7">
    <location>
        <begin position="259"/>
        <end position="277"/>
    </location>
</feature>
<feature type="transmembrane region" description="Helical" evidence="7">
    <location>
        <begin position="532"/>
        <end position="553"/>
    </location>
</feature>
<comment type="subcellular location">
    <subcellularLocation>
        <location evidence="1 7">Cell membrane</location>
        <topology evidence="1 7">Multi-pass membrane protein</topology>
    </subcellularLocation>
</comment>
<evidence type="ECO:0000256" key="6">
    <source>
        <dbReference type="ARBA" id="ARBA00023136"/>
    </source>
</evidence>
<evidence type="ECO:0000313" key="10">
    <source>
        <dbReference type="Proteomes" id="UP001215503"/>
    </source>
</evidence>
<sequence length="569" mass="60978">MSQLTDTLGIDATPPRPAAIRRSRRLGLLTLLALLVALLLSIPVLTIAWNVVQPSSDVMAHLASTVLPRYLVNTLILVAVVGSGVMLIGVGTAWLVTMYSFPGRCILQWALILPLAVPAYVMAYAYTDFLQFSGPVQSGLRDLFGWQTPRDYWFPNIRSVEGAGIMLMLVLYPYVYLLSRAAFLQQSVCALEVSRTLGCNGWSTFLRVGVPLARPAIVAGTVLALMETLADYGTVQYFGVQTFTTGIYRAWFSLYDHTTAAQLSAMLLGIVLLFLLLERWNRGAQRYHHTSVRYRHLPQPRLGGTARWLSTLICALPVVLGFLLPAAVLVSMGLDNGIDVGRFLPQAFNTFILGAVTAVLAVGFAILVAYGARLQPGPLTTFASRVASLGYAVPGSVIGVGILIPFAWFDNSLDAWLRDSLGISSGLLLTGGIAALVFAYLVRFLAVSLQAVEAGLAKVRGSMDDAARTLGRGPSGTLVAVHAPLLWSSLLTAGLLVFVDVMKELPATLIMRPFDFDTLAVQAHNYAADERLGAAATPALMIVAVGLIPVLLLSRAIAQARPGGGEGPD</sequence>
<dbReference type="CDD" id="cd06261">
    <property type="entry name" value="TM_PBP2"/>
    <property type="match status" value="2"/>
</dbReference>
<feature type="transmembrane region" description="Helical" evidence="7">
    <location>
        <begin position="391"/>
        <end position="409"/>
    </location>
</feature>
<feature type="domain" description="ABC transmembrane type-1" evidence="8">
    <location>
        <begin position="71"/>
        <end position="276"/>
    </location>
</feature>
<dbReference type="EMBL" id="JARHUD010000001">
    <property type="protein sequence ID" value="MDF2094408.1"/>
    <property type="molecule type" value="Genomic_DNA"/>
</dbReference>
<dbReference type="Proteomes" id="UP001215503">
    <property type="component" value="Unassembled WGS sequence"/>
</dbReference>
<dbReference type="PROSITE" id="PS50928">
    <property type="entry name" value="ABC_TM1"/>
    <property type="match status" value="2"/>
</dbReference>
<feature type="transmembrane region" description="Helical" evidence="7">
    <location>
        <begin position="478"/>
        <end position="499"/>
    </location>
</feature>
<feature type="transmembrane region" description="Helical" evidence="7">
    <location>
        <begin position="350"/>
        <end position="370"/>
    </location>
</feature>
<evidence type="ECO:0000256" key="7">
    <source>
        <dbReference type="RuleBase" id="RU363032"/>
    </source>
</evidence>
<reference evidence="9 10" key="1">
    <citation type="submission" date="2023-03" db="EMBL/GenBank/DDBJ databases">
        <title>Fodinicurvata sp. CAU 1616 isolated from sea sendiment.</title>
        <authorList>
            <person name="Kim W."/>
        </authorList>
    </citation>
    <scope>NUCLEOTIDE SEQUENCE [LARGE SCALE GENOMIC DNA]</scope>
    <source>
        <strain evidence="9 10">CAU 1616</strain>
    </source>
</reference>
<feature type="domain" description="ABC transmembrane type-1" evidence="8">
    <location>
        <begin position="347"/>
        <end position="553"/>
    </location>
</feature>
<evidence type="ECO:0000256" key="3">
    <source>
        <dbReference type="ARBA" id="ARBA00022475"/>
    </source>
</evidence>
<evidence type="ECO:0000256" key="5">
    <source>
        <dbReference type="ARBA" id="ARBA00022989"/>
    </source>
</evidence>